<comment type="caution">
    <text evidence="1">The sequence shown here is derived from an EMBL/GenBank/DDBJ whole genome shotgun (WGS) entry which is preliminary data.</text>
</comment>
<dbReference type="RefSeq" id="WP_077254201.1">
    <property type="nucleotide sequence ID" value="NZ_BAACAC010000039.1"/>
</dbReference>
<reference evidence="1" key="1">
    <citation type="submission" date="2019-10" db="EMBL/GenBank/DDBJ databases">
        <title>Molecular typing, antibiotic resistance determination and virulence profiling for 36 multidrug-resistant clinical Klebsiella pneumoniae isolates using second- and third-generation sequencing.</title>
        <authorList>
            <person name="Shelenkov A."/>
            <person name="Mikhaylova Y."/>
            <person name="Yanushevich Y."/>
            <person name="Samoilov A."/>
            <person name="Petrova L."/>
            <person name="Fomina V."/>
            <person name="Gusarov V."/>
            <person name="Zamyatin M."/>
            <person name="Shagin D."/>
        </authorList>
    </citation>
    <scope>NUCLEOTIDE SEQUENCE</scope>
    <source>
        <strain evidence="1">CriePir152</strain>
    </source>
</reference>
<dbReference type="EMBL" id="WJVX01000031">
    <property type="protein sequence ID" value="MRJ82888.1"/>
    <property type="molecule type" value="Genomic_DNA"/>
</dbReference>
<gene>
    <name evidence="1" type="ORF">GJJ20_23445</name>
</gene>
<sequence>MTSKDFMEEKEVFELLGKKKTAVWRLRKEHGFPQPVLTYPTRYSRKAVSEWLERGGVNSHR</sequence>
<dbReference type="GO" id="GO:0003677">
    <property type="term" value="F:DNA binding"/>
    <property type="evidence" value="ECO:0007669"/>
    <property type="project" value="UniProtKB-KW"/>
</dbReference>
<dbReference type="AlphaFoldDB" id="A0A6A8EQU0"/>
<keyword evidence="1" id="KW-0238">DNA-binding</keyword>
<name>A0A6A8EQU0_KLEPN</name>
<protein>
    <submittedName>
        <fullName evidence="1">DNA-binding protein</fullName>
    </submittedName>
</protein>
<proteinExistence type="predicted"/>
<evidence type="ECO:0000313" key="1">
    <source>
        <dbReference type="EMBL" id="MRJ82888.1"/>
    </source>
</evidence>
<organism evidence="1">
    <name type="scientific">Klebsiella pneumoniae</name>
    <dbReference type="NCBI Taxonomy" id="573"/>
    <lineage>
        <taxon>Bacteria</taxon>
        <taxon>Pseudomonadati</taxon>
        <taxon>Pseudomonadota</taxon>
        <taxon>Gammaproteobacteria</taxon>
        <taxon>Enterobacterales</taxon>
        <taxon>Enterobacteriaceae</taxon>
        <taxon>Klebsiella/Raoultella group</taxon>
        <taxon>Klebsiella</taxon>
        <taxon>Klebsiella pneumoniae complex</taxon>
    </lineage>
</organism>
<accession>A0A6A8EQU0</accession>